<gene>
    <name evidence="2" type="ORF">N7G274_009500</name>
</gene>
<feature type="region of interest" description="Disordered" evidence="1">
    <location>
        <begin position="297"/>
        <end position="317"/>
    </location>
</feature>
<dbReference type="Pfam" id="PF00653">
    <property type="entry name" value="BIR"/>
    <property type="match status" value="1"/>
</dbReference>
<dbReference type="PANTHER" id="PTHR10044:SF139">
    <property type="entry name" value="DEATH-ASSOCIATED INHIBITOR OF APOPTOSIS 2"/>
    <property type="match status" value="1"/>
</dbReference>
<dbReference type="InterPro" id="IPR001370">
    <property type="entry name" value="BIR_rpt"/>
</dbReference>
<organism evidence="2 3">
    <name type="scientific">Stereocaulon virgatum</name>
    <dbReference type="NCBI Taxonomy" id="373712"/>
    <lineage>
        <taxon>Eukaryota</taxon>
        <taxon>Fungi</taxon>
        <taxon>Dikarya</taxon>
        <taxon>Ascomycota</taxon>
        <taxon>Pezizomycotina</taxon>
        <taxon>Lecanoromycetes</taxon>
        <taxon>OSLEUM clade</taxon>
        <taxon>Lecanoromycetidae</taxon>
        <taxon>Lecanorales</taxon>
        <taxon>Lecanorineae</taxon>
        <taxon>Stereocaulaceae</taxon>
        <taxon>Stereocaulon</taxon>
    </lineage>
</organism>
<name>A0ABR3ZW00_9LECA</name>
<dbReference type="InterPro" id="IPR050784">
    <property type="entry name" value="IAP"/>
</dbReference>
<sequence length="317" mass="35373">METDFTTASNQRLATYLCWPHNHPSAIDMAAAGFYSTCNTQKQDSVDCRECGLKLNDWHPRDNPLFEHARRKPDCPFIIRNLGSALVSRLKADISVQRVALQAPPLKPITINECPSKPAEKKYPKSRLRQTEVAAPKSNPQAFDTWLRGARARFLEIFDEAREAPSHPYHDLDLIDPKDTLSVRCGDNDDLHQALSYMFKKYGPLHPHRGGRDMVGTTWISCSRPGNMGVPAALICVPKNGPADQSSNTKVVCPSSIECDRPDDCKKVAKSPRKSENGEKEAKQMCEVELALGDEDWETVDGLGEDEWTNVGKDELA</sequence>
<proteinExistence type="predicted"/>
<dbReference type="PROSITE" id="PS50143">
    <property type="entry name" value="BIR_REPEAT_2"/>
    <property type="match status" value="1"/>
</dbReference>
<dbReference type="Proteomes" id="UP001590950">
    <property type="component" value="Unassembled WGS sequence"/>
</dbReference>
<protein>
    <submittedName>
        <fullName evidence="2">Uncharacterized protein</fullName>
    </submittedName>
</protein>
<evidence type="ECO:0000313" key="3">
    <source>
        <dbReference type="Proteomes" id="UP001590950"/>
    </source>
</evidence>
<dbReference type="SMART" id="SM00238">
    <property type="entry name" value="BIR"/>
    <property type="match status" value="1"/>
</dbReference>
<dbReference type="SUPFAM" id="SSF57924">
    <property type="entry name" value="Inhibitor of apoptosis (IAP) repeat"/>
    <property type="match status" value="1"/>
</dbReference>
<accession>A0ABR3ZW00</accession>
<comment type="caution">
    <text evidence="2">The sequence shown here is derived from an EMBL/GenBank/DDBJ whole genome shotgun (WGS) entry which is preliminary data.</text>
</comment>
<evidence type="ECO:0000313" key="2">
    <source>
        <dbReference type="EMBL" id="KAL2037775.1"/>
    </source>
</evidence>
<reference evidence="2 3" key="1">
    <citation type="submission" date="2024-09" db="EMBL/GenBank/DDBJ databases">
        <title>Rethinking Asexuality: The Enigmatic Case of Functional Sexual Genes in Lepraria (Stereocaulaceae).</title>
        <authorList>
            <person name="Doellman M."/>
            <person name="Sun Y."/>
            <person name="Barcenas-Pena A."/>
            <person name="Lumbsch H.T."/>
            <person name="Grewe F."/>
        </authorList>
    </citation>
    <scope>NUCLEOTIDE SEQUENCE [LARGE SCALE GENOMIC DNA]</scope>
    <source>
        <strain evidence="2 3">Mercado 3170</strain>
    </source>
</reference>
<evidence type="ECO:0000256" key="1">
    <source>
        <dbReference type="SAM" id="MobiDB-lite"/>
    </source>
</evidence>
<feature type="compositionally biased region" description="Acidic residues" evidence="1">
    <location>
        <begin position="297"/>
        <end position="308"/>
    </location>
</feature>
<dbReference type="CDD" id="cd00022">
    <property type="entry name" value="BIR"/>
    <property type="match status" value="1"/>
</dbReference>
<dbReference type="PANTHER" id="PTHR10044">
    <property type="entry name" value="INHIBITOR OF APOPTOSIS"/>
    <property type="match status" value="1"/>
</dbReference>
<feature type="region of interest" description="Disordered" evidence="1">
    <location>
        <begin position="264"/>
        <end position="283"/>
    </location>
</feature>
<dbReference type="EMBL" id="JBEFKJ010000037">
    <property type="protein sequence ID" value="KAL2037775.1"/>
    <property type="molecule type" value="Genomic_DNA"/>
</dbReference>
<keyword evidence="3" id="KW-1185">Reference proteome</keyword>
<dbReference type="Gene3D" id="1.10.1170.10">
    <property type="entry name" value="Inhibitor Of Apoptosis Protein (2mihbC-IAP-1), Chain A"/>
    <property type="match status" value="1"/>
</dbReference>